<evidence type="ECO:0000313" key="3">
    <source>
        <dbReference type="Proteomes" id="UP000033121"/>
    </source>
</evidence>
<name>A0A0E9MY49_9BACT</name>
<keyword evidence="3" id="KW-1185">Reference proteome</keyword>
<feature type="transmembrane region" description="Helical" evidence="1">
    <location>
        <begin position="6"/>
        <end position="25"/>
    </location>
</feature>
<feature type="transmembrane region" description="Helical" evidence="1">
    <location>
        <begin position="32"/>
        <end position="49"/>
    </location>
</feature>
<organism evidence="2 3">
    <name type="scientific">Flavihumibacter petaseus NBRC 106054</name>
    <dbReference type="NCBI Taxonomy" id="1220578"/>
    <lineage>
        <taxon>Bacteria</taxon>
        <taxon>Pseudomonadati</taxon>
        <taxon>Bacteroidota</taxon>
        <taxon>Chitinophagia</taxon>
        <taxon>Chitinophagales</taxon>
        <taxon>Chitinophagaceae</taxon>
        <taxon>Flavihumibacter</taxon>
    </lineage>
</organism>
<feature type="transmembrane region" description="Helical" evidence="1">
    <location>
        <begin position="151"/>
        <end position="174"/>
    </location>
</feature>
<dbReference type="OrthoDB" id="655674at2"/>
<gene>
    <name evidence="2" type="ORF">FPE01S_01_16720</name>
</gene>
<dbReference type="Proteomes" id="UP000033121">
    <property type="component" value="Unassembled WGS sequence"/>
</dbReference>
<reference evidence="2 3" key="1">
    <citation type="submission" date="2015-04" db="EMBL/GenBank/DDBJ databases">
        <title>Whole genome shotgun sequence of Flavihumibacter petaseus NBRC 106054.</title>
        <authorList>
            <person name="Miyazawa S."/>
            <person name="Hosoyama A."/>
            <person name="Hashimoto M."/>
            <person name="Noguchi M."/>
            <person name="Tsuchikane K."/>
            <person name="Ohji S."/>
            <person name="Yamazoe A."/>
            <person name="Ichikawa N."/>
            <person name="Kimura A."/>
            <person name="Fujita N."/>
        </authorList>
    </citation>
    <scope>NUCLEOTIDE SEQUENCE [LARGE SCALE GENOMIC DNA]</scope>
    <source>
        <strain evidence="2 3">NBRC 106054</strain>
    </source>
</reference>
<feature type="transmembrane region" description="Helical" evidence="1">
    <location>
        <begin position="186"/>
        <end position="208"/>
    </location>
</feature>
<sequence>MNTFIINEISSYSVVVPAITGLILCTRIQAEHYPFLFCLLAGVVNELYSEVLSHSGTNMNYNTNLYVLLEGCLLLWQFQRWQLFRRWEKGFAILLGSIVLAWALDWLYVGTLGRIFSYYRIYYSFIIVLVAITCLNRLLLSAHDRLLENPVFLLCIAFILYFMMKILVEAFWVYGLNNTAAFRKKVYVIHDLINIFTNIVFAYALVWMRKKQPYSLRF</sequence>
<dbReference type="STRING" id="1220578.FPE01S_01_16720"/>
<proteinExistence type="predicted"/>
<dbReference type="EMBL" id="BBWV01000001">
    <property type="protein sequence ID" value="GAO42657.1"/>
    <property type="molecule type" value="Genomic_DNA"/>
</dbReference>
<evidence type="ECO:0000313" key="2">
    <source>
        <dbReference type="EMBL" id="GAO42657.1"/>
    </source>
</evidence>
<feature type="transmembrane region" description="Helical" evidence="1">
    <location>
        <begin position="90"/>
        <end position="109"/>
    </location>
</feature>
<dbReference type="RefSeq" id="WP_046368301.1">
    <property type="nucleotide sequence ID" value="NZ_BBWV01000001.1"/>
</dbReference>
<keyword evidence="1" id="KW-1133">Transmembrane helix</keyword>
<accession>A0A0E9MY49</accession>
<dbReference type="AlphaFoldDB" id="A0A0E9MY49"/>
<evidence type="ECO:0000256" key="1">
    <source>
        <dbReference type="SAM" id="Phobius"/>
    </source>
</evidence>
<comment type="caution">
    <text evidence="2">The sequence shown here is derived from an EMBL/GenBank/DDBJ whole genome shotgun (WGS) entry which is preliminary data.</text>
</comment>
<keyword evidence="1" id="KW-0472">Membrane</keyword>
<protein>
    <submittedName>
        <fullName evidence="2">Uncharacterized protein</fullName>
    </submittedName>
</protein>
<feature type="transmembrane region" description="Helical" evidence="1">
    <location>
        <begin position="121"/>
        <end position="139"/>
    </location>
</feature>
<keyword evidence="1" id="KW-0812">Transmembrane</keyword>